<organism evidence="1 2">
    <name type="scientific">Candidozyma auris</name>
    <name type="common">Yeast</name>
    <name type="synonym">Candida auris</name>
    <dbReference type="NCBI Taxonomy" id="498019"/>
    <lineage>
        <taxon>Eukaryota</taxon>
        <taxon>Fungi</taxon>
        <taxon>Dikarya</taxon>
        <taxon>Ascomycota</taxon>
        <taxon>Saccharomycotina</taxon>
        <taxon>Pichiomycetes</taxon>
        <taxon>Metschnikowiaceae</taxon>
        <taxon>Candidozyma</taxon>
    </lineage>
</organism>
<accession>A0A0L0P2D5</accession>
<dbReference type="VEuPathDB" id="FungiDB:QG37_02721"/>
<dbReference type="EMBL" id="LGST01000019">
    <property type="protein sequence ID" value="KNE00186.1"/>
    <property type="molecule type" value="Genomic_DNA"/>
</dbReference>
<evidence type="ECO:0000313" key="1">
    <source>
        <dbReference type="EMBL" id="KNE00186.1"/>
    </source>
</evidence>
<protein>
    <submittedName>
        <fullName evidence="1">Uncharacterized protein</fullName>
    </submittedName>
</protein>
<gene>
    <name evidence="1" type="ORF">QG37_02721</name>
</gene>
<dbReference type="AlphaFoldDB" id="A0A0L0P2D5"/>
<evidence type="ECO:0000313" key="2">
    <source>
        <dbReference type="Proteomes" id="UP000037122"/>
    </source>
</evidence>
<sequence length="45" mass="5404">MNINITLQAEKVHWGKQLALRDQFRTFFTMALHFMSQLRLLLTIK</sequence>
<name>A0A0L0P2D5_CANAR</name>
<comment type="caution">
    <text evidence="1">The sequence shown here is derived from an EMBL/GenBank/DDBJ whole genome shotgun (WGS) entry which is preliminary data.</text>
</comment>
<proteinExistence type="predicted"/>
<reference evidence="2" key="1">
    <citation type="journal article" date="2015" name="BMC Genomics">
        <title>Draft genome of a commonly misdiagnosed multidrug resistant pathogen Candida auris.</title>
        <authorList>
            <person name="Chatterjee S."/>
            <person name="Alampalli S.V."/>
            <person name="Nageshan R.K."/>
            <person name="Chettiar S.T."/>
            <person name="Joshi S."/>
            <person name="Tatu U.S."/>
        </authorList>
    </citation>
    <scope>NUCLEOTIDE SEQUENCE [LARGE SCALE GENOMIC DNA]</scope>
    <source>
        <strain evidence="2">6684</strain>
    </source>
</reference>
<dbReference type="Proteomes" id="UP000037122">
    <property type="component" value="Unassembled WGS sequence"/>
</dbReference>